<keyword evidence="1" id="KW-1133">Transmembrane helix</keyword>
<organism evidence="2 3">
    <name type="scientific">Elysia crispata</name>
    <name type="common">lettuce slug</name>
    <dbReference type="NCBI Taxonomy" id="231223"/>
    <lineage>
        <taxon>Eukaryota</taxon>
        <taxon>Metazoa</taxon>
        <taxon>Spiralia</taxon>
        <taxon>Lophotrochozoa</taxon>
        <taxon>Mollusca</taxon>
        <taxon>Gastropoda</taxon>
        <taxon>Heterobranchia</taxon>
        <taxon>Euthyneura</taxon>
        <taxon>Panpulmonata</taxon>
        <taxon>Sacoglossa</taxon>
        <taxon>Placobranchoidea</taxon>
        <taxon>Plakobranchidae</taxon>
        <taxon>Elysia</taxon>
    </lineage>
</organism>
<dbReference type="EMBL" id="JAWDGP010000724">
    <property type="protein sequence ID" value="KAK3798031.1"/>
    <property type="molecule type" value="Genomic_DNA"/>
</dbReference>
<reference evidence="2" key="1">
    <citation type="journal article" date="2023" name="G3 (Bethesda)">
        <title>A reference genome for the long-term kleptoplast-retaining sea slug Elysia crispata morphotype clarki.</title>
        <authorList>
            <person name="Eastman K.E."/>
            <person name="Pendleton A.L."/>
            <person name="Shaikh M.A."/>
            <person name="Suttiyut T."/>
            <person name="Ogas R."/>
            <person name="Tomko P."/>
            <person name="Gavelis G."/>
            <person name="Widhalm J.R."/>
            <person name="Wisecaver J.H."/>
        </authorList>
    </citation>
    <scope>NUCLEOTIDE SEQUENCE</scope>
    <source>
        <strain evidence="2">ECLA1</strain>
    </source>
</reference>
<dbReference type="InterPro" id="IPR012677">
    <property type="entry name" value="Nucleotide-bd_a/b_plait_sf"/>
</dbReference>
<gene>
    <name evidence="2" type="ORF">RRG08_034592</name>
</gene>
<evidence type="ECO:0000256" key="1">
    <source>
        <dbReference type="SAM" id="Phobius"/>
    </source>
</evidence>
<comment type="caution">
    <text evidence="2">The sequence shown here is derived from an EMBL/GenBank/DDBJ whole genome shotgun (WGS) entry which is preliminary data.</text>
</comment>
<dbReference type="Gene3D" id="3.30.70.330">
    <property type="match status" value="1"/>
</dbReference>
<accession>A0AAE1E8C9</accession>
<evidence type="ECO:0000313" key="3">
    <source>
        <dbReference type="Proteomes" id="UP001283361"/>
    </source>
</evidence>
<dbReference type="AlphaFoldDB" id="A0AAE1E8C9"/>
<feature type="transmembrane region" description="Helical" evidence="1">
    <location>
        <begin position="119"/>
        <end position="141"/>
    </location>
</feature>
<evidence type="ECO:0000313" key="2">
    <source>
        <dbReference type="EMBL" id="KAK3798031.1"/>
    </source>
</evidence>
<keyword evidence="3" id="KW-1185">Reference proteome</keyword>
<name>A0AAE1E8C9_9GAST</name>
<keyword evidence="1" id="KW-0472">Membrane</keyword>
<protein>
    <submittedName>
        <fullName evidence="2">Uncharacterized protein</fullName>
    </submittedName>
</protein>
<proteinExistence type="predicted"/>
<dbReference type="Proteomes" id="UP001283361">
    <property type="component" value="Unassembled WGS sequence"/>
</dbReference>
<keyword evidence="1" id="KW-0812">Transmembrane</keyword>
<sequence length="212" mass="23924">MSSSITLRGTQLLPLWRRRIPKYPVYWKGDPQLRVFLPQFWMRIINPEHEIPKNQVHFEVHPQPTFTLPISLPPNNNGTTPRVSAIVCYAINGQSGQSPGGHSRTEFIARLKGLKVRSILLLVPIVSFYIDFLVLNFPFYASEGMPKSRSVMAEKTTSLPGAHCHTLHCTVDSSGGQHVTAQYRQPDPGYTMYMDGPVKSMSVTAAAHRRRR</sequence>